<dbReference type="InterPro" id="IPR033749">
    <property type="entry name" value="Polyprenyl_synt_CS"/>
</dbReference>
<dbReference type="STRING" id="36022.A0A1V2L0V2"/>
<reference evidence="5" key="1">
    <citation type="journal article" date="2017" name="Genome Announc.">
        <title>Genome sequences of Cyberlindnera fabianii 65, Pichia kudriavzevii 129, and Saccharomyces cerevisiae 131 isolated from fermented masau fruits in Zimbabwe.</title>
        <authorList>
            <person name="van Rijswijck I.M.H."/>
            <person name="Derks M.F.L."/>
            <person name="Abee T."/>
            <person name="de Ridder D."/>
            <person name="Smid E.J."/>
        </authorList>
    </citation>
    <scope>NUCLEOTIDE SEQUENCE [LARGE SCALE GENOMIC DNA]</scope>
    <source>
        <strain evidence="5">65</strain>
    </source>
</reference>
<dbReference type="VEuPathDB" id="FungiDB:BON22_4646"/>
<evidence type="ECO:0000313" key="5">
    <source>
        <dbReference type="Proteomes" id="UP000189513"/>
    </source>
</evidence>
<dbReference type="InterPro" id="IPR000092">
    <property type="entry name" value="Polyprenyl_synt"/>
</dbReference>
<dbReference type="InterPro" id="IPR008949">
    <property type="entry name" value="Isoprenoid_synthase_dom_sf"/>
</dbReference>
<dbReference type="PANTHER" id="PTHR12001:SF44">
    <property type="entry name" value="GERANYLGERANYL PYROPHOSPHATE SYNTHASE"/>
    <property type="match status" value="1"/>
</dbReference>
<dbReference type="PANTHER" id="PTHR12001">
    <property type="entry name" value="GERANYLGERANYL PYROPHOSPHATE SYNTHASE"/>
    <property type="match status" value="1"/>
</dbReference>
<organism evidence="4 5">
    <name type="scientific">Cyberlindnera fabianii</name>
    <name type="common">Yeast</name>
    <name type="synonym">Hansenula fabianii</name>
    <dbReference type="NCBI Taxonomy" id="36022"/>
    <lineage>
        <taxon>Eukaryota</taxon>
        <taxon>Fungi</taxon>
        <taxon>Dikarya</taxon>
        <taxon>Ascomycota</taxon>
        <taxon>Saccharomycotina</taxon>
        <taxon>Saccharomycetes</taxon>
        <taxon>Phaffomycetales</taxon>
        <taxon>Phaffomycetaceae</taxon>
        <taxon>Cyberlindnera</taxon>
    </lineage>
</organism>
<protein>
    <submittedName>
        <fullName evidence="4">Geranylgeranyl pyrophosphate synthase</fullName>
    </submittedName>
</protein>
<dbReference type="Pfam" id="PF00348">
    <property type="entry name" value="polyprenyl_synt"/>
    <property type="match status" value="1"/>
</dbReference>
<dbReference type="GO" id="GO:0004659">
    <property type="term" value="F:prenyltransferase activity"/>
    <property type="evidence" value="ECO:0007669"/>
    <property type="project" value="InterPro"/>
</dbReference>
<evidence type="ECO:0000313" key="4">
    <source>
        <dbReference type="EMBL" id="ONH65527.1"/>
    </source>
</evidence>
<comment type="caution">
    <text evidence="4">The sequence shown here is derived from an EMBL/GenBank/DDBJ whole genome shotgun (WGS) entry which is preliminary data.</text>
</comment>
<keyword evidence="3" id="KW-0460">Magnesium</keyword>
<dbReference type="Proteomes" id="UP000189513">
    <property type="component" value="Unassembled WGS sequence"/>
</dbReference>
<keyword evidence="2" id="KW-0479">Metal-binding</keyword>
<name>A0A1V2L0V2_CYBFA</name>
<dbReference type="PROSITE" id="PS00444">
    <property type="entry name" value="POLYPRENYL_SYNTHASE_2"/>
    <property type="match status" value="1"/>
</dbReference>
<dbReference type="SUPFAM" id="SSF48576">
    <property type="entry name" value="Terpenoid synthases"/>
    <property type="match status" value="1"/>
</dbReference>
<evidence type="ECO:0000256" key="2">
    <source>
        <dbReference type="ARBA" id="ARBA00022723"/>
    </source>
</evidence>
<accession>A0A1V2L0V2</accession>
<dbReference type="AlphaFoldDB" id="A0A1V2L0V2"/>
<gene>
    <name evidence="4" type="ORF">BON22_4646</name>
</gene>
<dbReference type="GO" id="GO:0046872">
    <property type="term" value="F:metal ion binding"/>
    <property type="evidence" value="ECO:0007669"/>
    <property type="project" value="UniProtKB-KW"/>
</dbReference>
<dbReference type="OMA" id="QDDPRIM"/>
<keyword evidence="5" id="KW-1185">Reference proteome</keyword>
<sequence length="163" mass="18353">MVMNKTGGLFRLAVRMMECFSEVDVVSLVPLSNILGIIYQVKDDYLNLQGETLQKNKGFCEDISEGKLSFPIIHSLRSTTTDNSNLLDILKLKTEDDKIKHTAIEILKSTQSFEYTLNMLNLLKTKAHDWVSEAQAKCTNSGLDELNDNLKPFHTAIDTLSQV</sequence>
<dbReference type="EMBL" id="MPUK01000011">
    <property type="protein sequence ID" value="ONH65527.1"/>
    <property type="molecule type" value="Genomic_DNA"/>
</dbReference>
<proteinExistence type="predicted"/>
<evidence type="ECO:0000256" key="3">
    <source>
        <dbReference type="ARBA" id="ARBA00022842"/>
    </source>
</evidence>
<dbReference type="Gene3D" id="1.10.600.10">
    <property type="entry name" value="Farnesyl Diphosphate Synthase"/>
    <property type="match status" value="1"/>
</dbReference>
<dbReference type="GO" id="GO:0008299">
    <property type="term" value="P:isoprenoid biosynthetic process"/>
    <property type="evidence" value="ECO:0007669"/>
    <property type="project" value="InterPro"/>
</dbReference>
<evidence type="ECO:0000256" key="1">
    <source>
        <dbReference type="ARBA" id="ARBA00022679"/>
    </source>
</evidence>
<keyword evidence="1" id="KW-0808">Transferase</keyword>